<evidence type="ECO:0000256" key="9">
    <source>
        <dbReference type="HAMAP-Rule" id="MF_00131"/>
    </source>
</evidence>
<dbReference type="EMBL" id="PIPP01000002">
    <property type="protein sequence ID" value="RUO37188.1"/>
    <property type="molecule type" value="Genomic_DNA"/>
</dbReference>
<name>A0A432WTW6_9GAMM</name>
<feature type="active site" description="Proton acceptor" evidence="9">
    <location>
        <position position="58"/>
    </location>
</feature>
<evidence type="ECO:0000256" key="5">
    <source>
        <dbReference type="ARBA" id="ARBA00022822"/>
    </source>
</evidence>
<gene>
    <name evidence="9" type="primary">trpA</name>
    <name evidence="11" type="ORF">CWE13_04230</name>
</gene>
<dbReference type="FunFam" id="3.20.20.70:FF:000037">
    <property type="entry name" value="Tryptophan synthase alpha chain"/>
    <property type="match status" value="1"/>
</dbReference>
<organism evidence="11 12">
    <name type="scientific">Aliidiomarina shirensis</name>
    <dbReference type="NCBI Taxonomy" id="1048642"/>
    <lineage>
        <taxon>Bacteria</taxon>
        <taxon>Pseudomonadati</taxon>
        <taxon>Pseudomonadota</taxon>
        <taxon>Gammaproteobacteria</taxon>
        <taxon>Alteromonadales</taxon>
        <taxon>Idiomarinaceae</taxon>
        <taxon>Aliidiomarina</taxon>
    </lineage>
</organism>
<sequence>MNAKNVNQEQQRYSKMFGALAERNQGAFVPFVTLADPDLATSEQIIRTLIENGADALELGLPFSDPVADGPVIQAANIRALKHHVTKQQCFDLIARVRADYPEIPIGLLVYCNLVVANGADAFYAQAAAAGVDSVLVADVPVKEGASFITAAHGAGIQPIFIAPPDASPTTLAKVAAASEGYIYLLSRSGVTGDNQASAAPAAELIQALRDAGGAPPLLGFGIAKPEHVQAAIAAGAAGAISGSAIVRIIAEHLEDVPNMLNKLGVFVEEMKAATEK</sequence>
<dbReference type="PANTHER" id="PTHR43406">
    <property type="entry name" value="TRYPTOPHAN SYNTHASE, ALPHA CHAIN"/>
    <property type="match status" value="1"/>
</dbReference>
<dbReference type="SUPFAM" id="SSF51366">
    <property type="entry name" value="Ribulose-phoshate binding barrel"/>
    <property type="match status" value="1"/>
</dbReference>
<dbReference type="InterPro" id="IPR011060">
    <property type="entry name" value="RibuloseP-bd_barrel"/>
</dbReference>
<keyword evidence="7 9" id="KW-0456">Lyase</keyword>
<dbReference type="Pfam" id="PF00290">
    <property type="entry name" value="Trp_syntA"/>
    <property type="match status" value="1"/>
</dbReference>
<comment type="caution">
    <text evidence="11">The sequence shown here is derived from an EMBL/GenBank/DDBJ whole genome shotgun (WGS) entry which is preliminary data.</text>
</comment>
<evidence type="ECO:0000256" key="2">
    <source>
        <dbReference type="ARBA" id="ARBA00004733"/>
    </source>
</evidence>
<reference evidence="12" key="1">
    <citation type="journal article" date="2018" name="Front. Microbiol.">
        <title>Genome-Based Analysis Reveals the Taxonomy and Diversity of the Family Idiomarinaceae.</title>
        <authorList>
            <person name="Liu Y."/>
            <person name="Lai Q."/>
            <person name="Shao Z."/>
        </authorList>
    </citation>
    <scope>NUCLEOTIDE SEQUENCE [LARGE SCALE GENOMIC DNA]</scope>
    <source>
        <strain evidence="12">AIS</strain>
    </source>
</reference>
<evidence type="ECO:0000256" key="8">
    <source>
        <dbReference type="ARBA" id="ARBA00049047"/>
    </source>
</evidence>
<dbReference type="UniPathway" id="UPA00035">
    <property type="reaction ID" value="UER00044"/>
</dbReference>
<dbReference type="InterPro" id="IPR013785">
    <property type="entry name" value="Aldolase_TIM"/>
</dbReference>
<comment type="subunit">
    <text evidence="3 9">Tetramer of two alpha and two beta chains.</text>
</comment>
<keyword evidence="12" id="KW-1185">Reference proteome</keyword>
<dbReference type="NCBIfam" id="TIGR00262">
    <property type="entry name" value="trpA"/>
    <property type="match status" value="1"/>
</dbReference>
<dbReference type="PROSITE" id="PS00167">
    <property type="entry name" value="TRP_SYNTHASE_ALPHA"/>
    <property type="match status" value="1"/>
</dbReference>
<dbReference type="GO" id="GO:0004834">
    <property type="term" value="F:tryptophan synthase activity"/>
    <property type="evidence" value="ECO:0007669"/>
    <property type="project" value="UniProtKB-UniRule"/>
</dbReference>
<accession>A0A432WTW6</accession>
<comment type="catalytic activity">
    <reaction evidence="8 9">
        <text>(1S,2R)-1-C-(indol-3-yl)glycerol 3-phosphate + L-serine = D-glyceraldehyde 3-phosphate + L-tryptophan + H2O</text>
        <dbReference type="Rhea" id="RHEA:10532"/>
        <dbReference type="ChEBI" id="CHEBI:15377"/>
        <dbReference type="ChEBI" id="CHEBI:33384"/>
        <dbReference type="ChEBI" id="CHEBI:57912"/>
        <dbReference type="ChEBI" id="CHEBI:58866"/>
        <dbReference type="ChEBI" id="CHEBI:59776"/>
        <dbReference type="EC" id="4.2.1.20"/>
    </reaction>
</comment>
<evidence type="ECO:0000256" key="1">
    <source>
        <dbReference type="ARBA" id="ARBA00003365"/>
    </source>
</evidence>
<proteinExistence type="inferred from homology"/>
<evidence type="ECO:0000256" key="7">
    <source>
        <dbReference type="ARBA" id="ARBA00023239"/>
    </source>
</evidence>
<dbReference type="RefSeq" id="WP_126806222.1">
    <property type="nucleotide sequence ID" value="NZ_PIPP01000002.1"/>
</dbReference>
<dbReference type="InterPro" id="IPR018204">
    <property type="entry name" value="Trp_synthase_alpha_AS"/>
</dbReference>
<dbReference type="OrthoDB" id="9804578at2"/>
<feature type="active site" description="Proton acceptor" evidence="9">
    <location>
        <position position="69"/>
    </location>
</feature>
<keyword evidence="5 9" id="KW-0822">Tryptophan biosynthesis</keyword>
<comment type="similarity">
    <text evidence="9 10">Belongs to the TrpA family.</text>
</comment>
<evidence type="ECO:0000256" key="6">
    <source>
        <dbReference type="ARBA" id="ARBA00023141"/>
    </source>
</evidence>
<dbReference type="Gene3D" id="3.20.20.70">
    <property type="entry name" value="Aldolase class I"/>
    <property type="match status" value="1"/>
</dbReference>
<keyword evidence="6 9" id="KW-0057">Aromatic amino acid biosynthesis</keyword>
<evidence type="ECO:0000256" key="10">
    <source>
        <dbReference type="RuleBase" id="RU003662"/>
    </source>
</evidence>
<dbReference type="Proteomes" id="UP000286934">
    <property type="component" value="Unassembled WGS sequence"/>
</dbReference>
<dbReference type="InterPro" id="IPR002028">
    <property type="entry name" value="Trp_synthase_suA"/>
</dbReference>
<keyword evidence="4 9" id="KW-0028">Amino-acid biosynthesis</keyword>
<protein>
    <recommendedName>
        <fullName evidence="9">Tryptophan synthase alpha chain</fullName>
        <ecNumber evidence="9">4.2.1.20</ecNumber>
    </recommendedName>
</protein>
<dbReference type="PANTHER" id="PTHR43406:SF1">
    <property type="entry name" value="TRYPTOPHAN SYNTHASE ALPHA CHAIN, CHLOROPLASTIC"/>
    <property type="match status" value="1"/>
</dbReference>
<dbReference type="AlphaFoldDB" id="A0A432WTW6"/>
<comment type="function">
    <text evidence="1 9">The alpha subunit is responsible for the aldol cleavage of indoleglycerol phosphate to indole and glyceraldehyde 3-phosphate.</text>
</comment>
<dbReference type="HAMAP" id="MF_00131">
    <property type="entry name" value="Trp_synth_alpha"/>
    <property type="match status" value="1"/>
</dbReference>
<dbReference type="GO" id="GO:0005829">
    <property type="term" value="C:cytosol"/>
    <property type="evidence" value="ECO:0007669"/>
    <property type="project" value="TreeGrafter"/>
</dbReference>
<evidence type="ECO:0000313" key="12">
    <source>
        <dbReference type="Proteomes" id="UP000286934"/>
    </source>
</evidence>
<dbReference type="EC" id="4.2.1.20" evidence="9"/>
<evidence type="ECO:0000313" key="11">
    <source>
        <dbReference type="EMBL" id="RUO37188.1"/>
    </source>
</evidence>
<evidence type="ECO:0000256" key="3">
    <source>
        <dbReference type="ARBA" id="ARBA00011270"/>
    </source>
</evidence>
<evidence type="ECO:0000256" key="4">
    <source>
        <dbReference type="ARBA" id="ARBA00022605"/>
    </source>
</evidence>
<dbReference type="CDD" id="cd04724">
    <property type="entry name" value="Tryptophan_synthase_alpha"/>
    <property type="match status" value="1"/>
</dbReference>
<comment type="pathway">
    <text evidence="2 9">Amino-acid biosynthesis; L-tryptophan biosynthesis; L-tryptophan from chorismate: step 5/5.</text>
</comment>